<feature type="active site" evidence="3">
    <location>
        <position position="8"/>
    </location>
</feature>
<protein>
    <recommendedName>
        <fullName evidence="3">endopeptidase La</fullName>
        <ecNumber evidence="3">3.4.21.53</ecNumber>
    </recommendedName>
</protein>
<evidence type="ECO:0000256" key="1">
    <source>
        <dbReference type="ARBA" id="ARBA00022801"/>
    </source>
</evidence>
<keyword evidence="1 3" id="KW-0378">Hydrolase</keyword>
<feature type="non-terminal residue" evidence="5">
    <location>
        <position position="1"/>
    </location>
</feature>
<dbReference type="PROSITE" id="PS51786">
    <property type="entry name" value="LON_PROTEOLYTIC"/>
    <property type="match status" value="1"/>
</dbReference>
<comment type="catalytic activity">
    <reaction evidence="3">
        <text>Hydrolysis of proteins in presence of ATP.</text>
        <dbReference type="EC" id="3.4.21.53"/>
    </reaction>
</comment>
<keyword evidence="2 3" id="KW-0720">Serine protease</keyword>
<dbReference type="Proteomes" id="UP000715095">
    <property type="component" value="Unassembled WGS sequence"/>
</dbReference>
<dbReference type="InterPro" id="IPR027065">
    <property type="entry name" value="Lon_Prtase"/>
</dbReference>
<feature type="active site" evidence="3">
    <location>
        <position position="51"/>
    </location>
</feature>
<dbReference type="InterPro" id="IPR020568">
    <property type="entry name" value="Ribosomal_Su5_D2-typ_SF"/>
</dbReference>
<evidence type="ECO:0000259" key="4">
    <source>
        <dbReference type="PROSITE" id="PS51786"/>
    </source>
</evidence>
<feature type="non-terminal residue" evidence="5">
    <location>
        <position position="83"/>
    </location>
</feature>
<dbReference type="RefSeq" id="WP_338054883.1">
    <property type="nucleotide sequence ID" value="NZ_JACJJC010000487.1"/>
</dbReference>
<keyword evidence="3" id="KW-0645">Protease</keyword>
<evidence type="ECO:0000256" key="2">
    <source>
        <dbReference type="ARBA" id="ARBA00022825"/>
    </source>
</evidence>
<dbReference type="PRINTS" id="PR00830">
    <property type="entry name" value="ENDOLAPTASE"/>
</dbReference>
<reference evidence="5 6" key="1">
    <citation type="journal article" date="2021" name="Sci. Rep.">
        <title>The distribution of antibiotic resistance genes in chicken gut microbiota commensals.</title>
        <authorList>
            <person name="Juricova H."/>
            <person name="Matiasovicova J."/>
            <person name="Kubasova T."/>
            <person name="Cejkova D."/>
            <person name="Rychlik I."/>
        </authorList>
    </citation>
    <scope>NUCLEOTIDE SEQUENCE [LARGE SCALE GENOMIC DNA]</scope>
    <source>
        <strain evidence="5 6">An829</strain>
    </source>
</reference>
<dbReference type="Gene3D" id="3.30.230.10">
    <property type="match status" value="1"/>
</dbReference>
<dbReference type="InterPro" id="IPR008268">
    <property type="entry name" value="Peptidase_S16_AS"/>
</dbReference>
<dbReference type="PROSITE" id="PS01046">
    <property type="entry name" value="LON_SER"/>
    <property type="match status" value="1"/>
</dbReference>
<evidence type="ECO:0000256" key="3">
    <source>
        <dbReference type="PROSITE-ProRule" id="PRU01122"/>
    </source>
</evidence>
<evidence type="ECO:0000313" key="6">
    <source>
        <dbReference type="Proteomes" id="UP000715095"/>
    </source>
</evidence>
<dbReference type="EMBL" id="JACJJC010000487">
    <property type="protein sequence ID" value="MBM6705425.1"/>
    <property type="molecule type" value="Genomic_DNA"/>
</dbReference>
<keyword evidence="6" id="KW-1185">Reference proteome</keyword>
<dbReference type="InterPro" id="IPR014721">
    <property type="entry name" value="Ribsml_uS5_D2-typ_fold_subgr"/>
</dbReference>
<dbReference type="SUPFAM" id="SSF54211">
    <property type="entry name" value="Ribosomal protein S5 domain 2-like"/>
    <property type="match status" value="1"/>
</dbReference>
<name>A0ABS2DVT5_9BURK</name>
<sequence length="83" mass="8954">ATPKDGPSAGITMLSALASAFTGRKIKPYLAMTGEITLRGQVLPVGGIKEKVLAAKRAGLKEIIMCWQNEKDVEEINHQYIKG</sequence>
<dbReference type="EC" id="3.4.21.53" evidence="3"/>
<proteinExistence type="inferred from homology"/>
<evidence type="ECO:0000313" key="5">
    <source>
        <dbReference type="EMBL" id="MBM6705425.1"/>
    </source>
</evidence>
<dbReference type="PANTHER" id="PTHR10046">
    <property type="entry name" value="ATP DEPENDENT LON PROTEASE FAMILY MEMBER"/>
    <property type="match status" value="1"/>
</dbReference>
<dbReference type="Pfam" id="PF05362">
    <property type="entry name" value="Lon_C"/>
    <property type="match status" value="1"/>
</dbReference>
<comment type="caution">
    <text evidence="5">The sequence shown here is derived from an EMBL/GenBank/DDBJ whole genome shotgun (WGS) entry which is preliminary data.</text>
</comment>
<comment type="similarity">
    <text evidence="3">Belongs to the peptidase S16 family.</text>
</comment>
<accession>A0ABS2DVT5</accession>
<feature type="domain" description="Lon proteolytic" evidence="4">
    <location>
        <begin position="1"/>
        <end position="83"/>
    </location>
</feature>
<gene>
    <name evidence="5" type="ORF">H6A60_13225</name>
</gene>
<dbReference type="InterPro" id="IPR008269">
    <property type="entry name" value="Lon_proteolytic"/>
</dbReference>
<organism evidence="5 6">
    <name type="scientific">Sutterella massiliensis</name>
    <dbReference type="NCBI Taxonomy" id="1816689"/>
    <lineage>
        <taxon>Bacteria</taxon>
        <taxon>Pseudomonadati</taxon>
        <taxon>Pseudomonadota</taxon>
        <taxon>Betaproteobacteria</taxon>
        <taxon>Burkholderiales</taxon>
        <taxon>Sutterellaceae</taxon>
        <taxon>Sutterella</taxon>
    </lineage>
</organism>